<reference evidence="7" key="1">
    <citation type="journal article" date="2014" name="Front. Microbiol.">
        <title>High frequency of phylogenetically diverse reductive dehalogenase-homologous genes in deep subseafloor sedimentary metagenomes.</title>
        <authorList>
            <person name="Kawai M."/>
            <person name="Futagami T."/>
            <person name="Toyoda A."/>
            <person name="Takaki Y."/>
            <person name="Nishi S."/>
            <person name="Hori S."/>
            <person name="Arai W."/>
            <person name="Tsubouchi T."/>
            <person name="Morono Y."/>
            <person name="Uchiyama I."/>
            <person name="Ito T."/>
            <person name="Fujiyama A."/>
            <person name="Inagaki F."/>
            <person name="Takami H."/>
        </authorList>
    </citation>
    <scope>NUCLEOTIDE SEQUENCE</scope>
    <source>
        <strain evidence="7">Expedition CK06-06</strain>
    </source>
</reference>
<accession>X1UQ98</accession>
<evidence type="ECO:0000313" key="7">
    <source>
        <dbReference type="EMBL" id="GAJ19653.1"/>
    </source>
</evidence>
<evidence type="ECO:0000256" key="4">
    <source>
        <dbReference type="ARBA" id="ARBA00022989"/>
    </source>
</evidence>
<feature type="transmembrane region" description="Helical" evidence="6">
    <location>
        <begin position="88"/>
        <end position="107"/>
    </location>
</feature>
<feature type="non-terminal residue" evidence="7">
    <location>
        <position position="1"/>
    </location>
</feature>
<feature type="transmembrane region" description="Helical" evidence="6">
    <location>
        <begin position="62"/>
        <end position="82"/>
    </location>
</feature>
<evidence type="ECO:0000256" key="1">
    <source>
        <dbReference type="ARBA" id="ARBA00004651"/>
    </source>
</evidence>
<evidence type="ECO:0008006" key="8">
    <source>
        <dbReference type="Google" id="ProtNLM"/>
    </source>
</evidence>
<dbReference type="GO" id="GO:0043190">
    <property type="term" value="C:ATP-binding cassette (ABC) transporter complex"/>
    <property type="evidence" value="ECO:0007669"/>
    <property type="project" value="TreeGrafter"/>
</dbReference>
<comment type="caution">
    <text evidence="7">The sequence shown here is derived from an EMBL/GenBank/DDBJ whole genome shotgun (WGS) entry which is preliminary data.</text>
</comment>
<dbReference type="AlphaFoldDB" id="X1UQ98"/>
<dbReference type="PANTHER" id="PTHR33529:SF6">
    <property type="entry name" value="YJGP_YJGQ FAMILY PERMEASE"/>
    <property type="match status" value="1"/>
</dbReference>
<organism evidence="7">
    <name type="scientific">marine sediment metagenome</name>
    <dbReference type="NCBI Taxonomy" id="412755"/>
    <lineage>
        <taxon>unclassified sequences</taxon>
        <taxon>metagenomes</taxon>
        <taxon>ecological metagenomes</taxon>
    </lineage>
</organism>
<evidence type="ECO:0000256" key="6">
    <source>
        <dbReference type="SAM" id="Phobius"/>
    </source>
</evidence>
<dbReference type="Pfam" id="PF03739">
    <property type="entry name" value="LptF_LptG"/>
    <property type="match status" value="1"/>
</dbReference>
<evidence type="ECO:0000256" key="2">
    <source>
        <dbReference type="ARBA" id="ARBA00022475"/>
    </source>
</evidence>
<feature type="non-terminal residue" evidence="7">
    <location>
        <position position="117"/>
    </location>
</feature>
<protein>
    <recommendedName>
        <fullName evidence="8">YjgP/YjgQ family permease</fullName>
    </recommendedName>
</protein>
<keyword evidence="3 6" id="KW-0812">Transmembrane</keyword>
<proteinExistence type="predicted"/>
<comment type="subcellular location">
    <subcellularLocation>
        <location evidence="1">Cell membrane</location>
        <topology evidence="1">Multi-pass membrane protein</topology>
    </subcellularLocation>
</comment>
<evidence type="ECO:0000256" key="5">
    <source>
        <dbReference type="ARBA" id="ARBA00023136"/>
    </source>
</evidence>
<dbReference type="PANTHER" id="PTHR33529">
    <property type="entry name" value="SLR0882 PROTEIN-RELATED"/>
    <property type="match status" value="1"/>
</dbReference>
<dbReference type="EMBL" id="BARW01040674">
    <property type="protein sequence ID" value="GAJ19653.1"/>
    <property type="molecule type" value="Genomic_DNA"/>
</dbReference>
<sequence length="117" mass="13483">SFFQDFSENKNVREKDIDELKADVRVIREELNRFAPEENEGIEYLQKKRIYTAHRIEIHKKYAIPFACFIFALLALPLGATTKKGGRTSGFTISIGVIIIYYVLITAGEQMARDKRP</sequence>
<evidence type="ECO:0000256" key="3">
    <source>
        <dbReference type="ARBA" id="ARBA00022692"/>
    </source>
</evidence>
<keyword evidence="2" id="KW-1003">Cell membrane</keyword>
<gene>
    <name evidence="7" type="ORF">S12H4_61331</name>
</gene>
<dbReference type="GO" id="GO:0015920">
    <property type="term" value="P:lipopolysaccharide transport"/>
    <property type="evidence" value="ECO:0007669"/>
    <property type="project" value="TreeGrafter"/>
</dbReference>
<dbReference type="InterPro" id="IPR005495">
    <property type="entry name" value="LptG/LptF_permease"/>
</dbReference>
<name>X1UQ98_9ZZZZ</name>
<keyword evidence="4 6" id="KW-1133">Transmembrane helix</keyword>
<keyword evidence="5 6" id="KW-0472">Membrane</keyword>